<accession>A0AAD6HTA4</accession>
<dbReference type="GO" id="GO:0005739">
    <property type="term" value="C:mitochondrion"/>
    <property type="evidence" value="ECO:0007669"/>
    <property type="project" value="TreeGrafter"/>
</dbReference>
<dbReference type="EMBL" id="JAQJAN010000003">
    <property type="protein sequence ID" value="KAJ5734027.1"/>
    <property type="molecule type" value="Genomic_DNA"/>
</dbReference>
<evidence type="ECO:0000256" key="4">
    <source>
        <dbReference type="ARBA" id="ARBA00022989"/>
    </source>
</evidence>
<evidence type="ECO:0000256" key="5">
    <source>
        <dbReference type="ARBA" id="ARBA00023136"/>
    </source>
</evidence>
<evidence type="ECO:0000256" key="3">
    <source>
        <dbReference type="ARBA" id="ARBA00022692"/>
    </source>
</evidence>
<gene>
    <name evidence="7" type="ORF">N7493_002813</name>
</gene>
<sequence>MLRWYQAKLAKRPILTASLSSGILFGSGDVLAQQAVDRKGLEKHDFARTGRMALYGGAVFGPVATGWYRILQRHVVMKSTITTAAARVAADQIVFAPTQLTVFLSAMSIMEGTDPIEKLRHSFVPSYKANLLVWPFVQAVNFTFVPLELRVLVVNLVSLGWNCFLSLLNSGDK</sequence>
<reference evidence="7" key="1">
    <citation type="journal article" date="2023" name="IMA Fungus">
        <title>Comparative genomic study of the Penicillium genus elucidates a diverse pangenome and 15 lateral gene transfer events.</title>
        <authorList>
            <person name="Petersen C."/>
            <person name="Sorensen T."/>
            <person name="Nielsen M.R."/>
            <person name="Sondergaard T.E."/>
            <person name="Sorensen J.L."/>
            <person name="Fitzpatrick D.A."/>
            <person name="Frisvad J.C."/>
            <person name="Nielsen K.L."/>
        </authorList>
    </citation>
    <scope>NUCLEOTIDE SEQUENCE</scope>
    <source>
        <strain evidence="7">IBT 17514</strain>
    </source>
</reference>
<comment type="caution">
    <text evidence="7">The sequence shown here is derived from an EMBL/GenBank/DDBJ whole genome shotgun (WGS) entry which is preliminary data.</text>
</comment>
<proteinExistence type="inferred from homology"/>
<evidence type="ECO:0000256" key="1">
    <source>
        <dbReference type="ARBA" id="ARBA00004141"/>
    </source>
</evidence>
<comment type="caution">
    <text evidence="6">Lacks conserved residue(s) required for the propagation of feature annotation.</text>
</comment>
<keyword evidence="3 6" id="KW-0812">Transmembrane</keyword>
<evidence type="ECO:0000256" key="6">
    <source>
        <dbReference type="RuleBase" id="RU363053"/>
    </source>
</evidence>
<protein>
    <recommendedName>
        <fullName evidence="9">Protein sym1</fullName>
    </recommendedName>
</protein>
<comment type="similarity">
    <text evidence="2 6">Belongs to the peroxisomal membrane protein PXMP2/4 family.</text>
</comment>
<reference evidence="7" key="2">
    <citation type="submission" date="2023-01" db="EMBL/GenBank/DDBJ databases">
        <authorList>
            <person name="Petersen C."/>
        </authorList>
    </citation>
    <scope>NUCLEOTIDE SEQUENCE</scope>
    <source>
        <strain evidence="7">IBT 17514</strain>
    </source>
</reference>
<name>A0AAD6HTA4_9EURO</name>
<keyword evidence="4 6" id="KW-1133">Transmembrane helix</keyword>
<keyword evidence="5 6" id="KW-0472">Membrane</keyword>
<evidence type="ECO:0008006" key="9">
    <source>
        <dbReference type="Google" id="ProtNLM"/>
    </source>
</evidence>
<dbReference type="PANTHER" id="PTHR11266:SF17">
    <property type="entry name" value="PROTEIN MPV17"/>
    <property type="match status" value="1"/>
</dbReference>
<evidence type="ECO:0000313" key="7">
    <source>
        <dbReference type="EMBL" id="KAJ5734027.1"/>
    </source>
</evidence>
<dbReference type="InterPro" id="IPR007248">
    <property type="entry name" value="Mpv17_PMP22"/>
</dbReference>
<dbReference type="Proteomes" id="UP001215712">
    <property type="component" value="Unassembled WGS sequence"/>
</dbReference>
<evidence type="ECO:0000256" key="2">
    <source>
        <dbReference type="ARBA" id="ARBA00006824"/>
    </source>
</evidence>
<comment type="subcellular location">
    <subcellularLocation>
        <location evidence="1">Membrane</location>
        <topology evidence="1">Multi-pass membrane protein</topology>
    </subcellularLocation>
</comment>
<dbReference type="PANTHER" id="PTHR11266">
    <property type="entry name" value="PEROXISOMAL MEMBRANE PROTEIN 2, PXMP2 MPV17"/>
    <property type="match status" value="1"/>
</dbReference>
<dbReference type="GO" id="GO:0016020">
    <property type="term" value="C:membrane"/>
    <property type="evidence" value="ECO:0007669"/>
    <property type="project" value="UniProtKB-SubCell"/>
</dbReference>
<organism evidence="7 8">
    <name type="scientific">Penicillium malachiteum</name>
    <dbReference type="NCBI Taxonomy" id="1324776"/>
    <lineage>
        <taxon>Eukaryota</taxon>
        <taxon>Fungi</taxon>
        <taxon>Dikarya</taxon>
        <taxon>Ascomycota</taxon>
        <taxon>Pezizomycotina</taxon>
        <taxon>Eurotiomycetes</taxon>
        <taxon>Eurotiomycetidae</taxon>
        <taxon>Eurotiales</taxon>
        <taxon>Aspergillaceae</taxon>
        <taxon>Penicillium</taxon>
    </lineage>
</organism>
<dbReference type="Pfam" id="PF04117">
    <property type="entry name" value="Mpv17_PMP22"/>
    <property type="match status" value="1"/>
</dbReference>
<dbReference type="AlphaFoldDB" id="A0AAD6HTA4"/>
<feature type="transmembrane region" description="Helical" evidence="6">
    <location>
        <begin position="52"/>
        <end position="71"/>
    </location>
</feature>
<keyword evidence="8" id="KW-1185">Reference proteome</keyword>
<evidence type="ECO:0000313" key="8">
    <source>
        <dbReference type="Proteomes" id="UP001215712"/>
    </source>
</evidence>